<dbReference type="OrthoDB" id="9446342at2759"/>
<accession>A0A409VJ59</accession>
<organism evidence="3 4">
    <name type="scientific">Gymnopilus dilepis</name>
    <dbReference type="NCBI Taxonomy" id="231916"/>
    <lineage>
        <taxon>Eukaryota</taxon>
        <taxon>Fungi</taxon>
        <taxon>Dikarya</taxon>
        <taxon>Basidiomycota</taxon>
        <taxon>Agaricomycotina</taxon>
        <taxon>Agaricomycetes</taxon>
        <taxon>Agaricomycetidae</taxon>
        <taxon>Agaricales</taxon>
        <taxon>Agaricineae</taxon>
        <taxon>Hymenogastraceae</taxon>
        <taxon>Gymnopilus</taxon>
    </lineage>
</organism>
<evidence type="ECO:0000256" key="1">
    <source>
        <dbReference type="ARBA" id="ARBA00005593"/>
    </source>
</evidence>
<dbReference type="InParanoid" id="A0A409VJ59"/>
<sequence>MKENHFDVAILGTGLVESITAAALSKAGYKVAHIDPNPYYGAEEASLSLEELVKWADETTSSSPTSRFCHISRSSDVPSQSRQYAICLQPSVIPSVGPLISSLIMSGVAKYSGFRLLDSVSVYDASGRTRSVPGSKEDIFKSKDISLIEKRRLMRFLTFAAGDFAEQKEFEGKADIPFLQFLQSTFSLSQETSTVIAYSLAFCMSPTEPTGSTLQRLQRYLRSSGRYGPSPFLVGHYGGIGDIAQGFCRASAVSGGVYILGRKITKLSRVQPITSPLDASPPPAEIDDEPTFNYDLVLEDFPDTLQCNLVISSAAFVPPDFNDQTSTLSRLTEGSRPDVSCMARCIAIIDEPLSLKSSPSGPVQEEATEQADNSSSAESRGAVDTGVLVFPPSTVSGGSTTHSCTVFINGEGSLATPKGKWLIYIGLPLQIQPDTSTTPETLIGPYLNTLMRLSADPSKAPLKPLFTTFYLERPSSASGSAPSSDHSPVGDYIVPPPLPIASLPDISDEAAQIAERTFVEAVKALRKSGQDVGDTDILFWPPLPAEEDNDDDEW</sequence>
<dbReference type="Gene3D" id="3.50.50.60">
    <property type="entry name" value="FAD/NAD(P)-binding domain"/>
    <property type="match status" value="1"/>
</dbReference>
<reference evidence="3 4" key="1">
    <citation type="journal article" date="2018" name="Evol. Lett.">
        <title>Horizontal gene cluster transfer increased hallucinogenic mushroom diversity.</title>
        <authorList>
            <person name="Reynolds H.T."/>
            <person name="Vijayakumar V."/>
            <person name="Gluck-Thaler E."/>
            <person name="Korotkin H.B."/>
            <person name="Matheny P.B."/>
            <person name="Slot J.C."/>
        </authorList>
    </citation>
    <scope>NUCLEOTIDE SEQUENCE [LARGE SCALE GENOMIC DNA]</scope>
    <source>
        <strain evidence="3 4">SRW20</strain>
    </source>
</reference>
<keyword evidence="4" id="KW-1185">Reference proteome</keyword>
<dbReference type="GO" id="GO:0007264">
    <property type="term" value="P:small GTPase-mediated signal transduction"/>
    <property type="evidence" value="ECO:0007669"/>
    <property type="project" value="InterPro"/>
</dbReference>
<dbReference type="FunCoup" id="A0A409VJ59">
    <property type="interactions" value="115"/>
</dbReference>
<dbReference type="InterPro" id="IPR036188">
    <property type="entry name" value="FAD/NAD-bd_sf"/>
</dbReference>
<dbReference type="Pfam" id="PF00996">
    <property type="entry name" value="GDI"/>
    <property type="match status" value="1"/>
</dbReference>
<feature type="region of interest" description="Disordered" evidence="2">
    <location>
        <begin position="356"/>
        <end position="382"/>
    </location>
</feature>
<dbReference type="GO" id="GO:0016192">
    <property type="term" value="P:vesicle-mediated transport"/>
    <property type="evidence" value="ECO:0007669"/>
    <property type="project" value="TreeGrafter"/>
</dbReference>
<proteinExistence type="inferred from homology"/>
<dbReference type="SUPFAM" id="SSF51905">
    <property type="entry name" value="FAD/NAD(P)-binding domain"/>
    <property type="match status" value="1"/>
</dbReference>
<dbReference type="PANTHER" id="PTHR11787:SF4">
    <property type="entry name" value="CHM, RAB ESCORT PROTEIN 1"/>
    <property type="match status" value="1"/>
</dbReference>
<dbReference type="GO" id="GO:0005092">
    <property type="term" value="F:GDP-dissociation inhibitor activity"/>
    <property type="evidence" value="ECO:0007669"/>
    <property type="project" value="InterPro"/>
</dbReference>
<dbReference type="PRINTS" id="PR00891">
    <property type="entry name" value="RABGDIREP"/>
</dbReference>
<comment type="similarity">
    <text evidence="1">Belongs to the Rab GDI family.</text>
</comment>
<dbReference type="GO" id="GO:0005634">
    <property type="term" value="C:nucleus"/>
    <property type="evidence" value="ECO:0007669"/>
    <property type="project" value="TreeGrafter"/>
</dbReference>
<dbReference type="PANTHER" id="PTHR11787">
    <property type="entry name" value="RAB GDP-DISSOCIATION INHIBITOR"/>
    <property type="match status" value="1"/>
</dbReference>
<evidence type="ECO:0000256" key="2">
    <source>
        <dbReference type="SAM" id="MobiDB-lite"/>
    </source>
</evidence>
<dbReference type="EMBL" id="NHYE01005634">
    <property type="protein sequence ID" value="PPQ66273.1"/>
    <property type="molecule type" value="Genomic_DNA"/>
</dbReference>
<dbReference type="Proteomes" id="UP000284706">
    <property type="component" value="Unassembled WGS sequence"/>
</dbReference>
<evidence type="ECO:0000313" key="3">
    <source>
        <dbReference type="EMBL" id="PPQ66273.1"/>
    </source>
</evidence>
<comment type="caution">
    <text evidence="3">The sequence shown here is derived from an EMBL/GenBank/DDBJ whole genome shotgun (WGS) entry which is preliminary data.</text>
</comment>
<dbReference type="AlphaFoldDB" id="A0A409VJ59"/>
<evidence type="ECO:0000313" key="4">
    <source>
        <dbReference type="Proteomes" id="UP000284706"/>
    </source>
</evidence>
<dbReference type="InterPro" id="IPR018203">
    <property type="entry name" value="GDP_dissociation_inhibitor"/>
</dbReference>
<dbReference type="GO" id="GO:0005829">
    <property type="term" value="C:cytosol"/>
    <property type="evidence" value="ECO:0007669"/>
    <property type="project" value="TreeGrafter"/>
</dbReference>
<evidence type="ECO:0008006" key="5">
    <source>
        <dbReference type="Google" id="ProtNLM"/>
    </source>
</evidence>
<dbReference type="Gene3D" id="3.30.519.10">
    <property type="entry name" value="Guanine Nucleotide Dissociation Inhibitor, domain 2"/>
    <property type="match status" value="1"/>
</dbReference>
<dbReference type="GO" id="GO:0005968">
    <property type="term" value="C:Rab-protein geranylgeranyltransferase complex"/>
    <property type="evidence" value="ECO:0007669"/>
    <property type="project" value="TreeGrafter"/>
</dbReference>
<dbReference type="STRING" id="231916.A0A409VJ59"/>
<dbReference type="Gene3D" id="1.10.405.10">
    <property type="entry name" value="Guanine Nucleotide Dissociation Inhibitor, domain 1"/>
    <property type="match status" value="1"/>
</dbReference>
<gene>
    <name evidence="3" type="ORF">CVT26_010957</name>
</gene>
<protein>
    <recommendedName>
        <fullName evidence="5">Rab proteins geranylgeranyltransferase</fullName>
    </recommendedName>
</protein>
<name>A0A409VJ59_9AGAR</name>
<dbReference type="FunFam" id="1.10.405.10:FF:000003">
    <property type="entry name" value="Rab proteins geranylgeranyltransferase component A"/>
    <property type="match status" value="1"/>
</dbReference>